<evidence type="ECO:0000313" key="12">
    <source>
        <dbReference type="Proteomes" id="UP000694402"/>
    </source>
</evidence>
<dbReference type="Pfam" id="PF00076">
    <property type="entry name" value="RRM_1"/>
    <property type="match status" value="1"/>
</dbReference>
<feature type="domain" description="RRM" evidence="10">
    <location>
        <begin position="75"/>
        <end position="144"/>
    </location>
</feature>
<evidence type="ECO:0000256" key="4">
    <source>
        <dbReference type="ARBA" id="ARBA00022664"/>
    </source>
</evidence>
<dbReference type="GeneTree" id="ENSGT00940000155448"/>
<dbReference type="SMART" id="SM00360">
    <property type="entry name" value="RRM"/>
    <property type="match status" value="1"/>
</dbReference>
<comment type="subcellular location">
    <subcellularLocation>
        <location evidence="1">Nucleus</location>
    </subcellularLocation>
</comment>
<dbReference type="FunFam" id="3.30.70.330:FF:000028">
    <property type="entry name" value="Putative serine/arginine-rich splicing factor 4"/>
    <property type="match status" value="1"/>
</dbReference>
<feature type="region of interest" description="Disordered" evidence="9">
    <location>
        <begin position="189"/>
        <end position="240"/>
    </location>
</feature>
<dbReference type="PANTHER" id="PTHR23003:SF52">
    <property type="entry name" value="SERINE_ARGININE-RICH SPLICING FACTOR 6"/>
    <property type="match status" value="1"/>
</dbReference>
<evidence type="ECO:0000256" key="6">
    <source>
        <dbReference type="ARBA" id="ARBA00022884"/>
    </source>
</evidence>
<keyword evidence="8" id="KW-0539">Nucleus</keyword>
<dbReference type="Gene3D" id="3.30.70.330">
    <property type="match status" value="1"/>
</dbReference>
<dbReference type="AlphaFoldDB" id="A0A8C8DEP9"/>
<evidence type="ECO:0000256" key="7">
    <source>
        <dbReference type="ARBA" id="ARBA00023187"/>
    </source>
</evidence>
<reference evidence="11" key="1">
    <citation type="submission" date="2025-08" db="UniProtKB">
        <authorList>
            <consortium name="Ensembl"/>
        </authorList>
    </citation>
    <scope>IDENTIFICATION</scope>
</reference>
<feature type="region of interest" description="Disordered" evidence="9">
    <location>
        <begin position="266"/>
        <end position="313"/>
    </location>
</feature>
<proteinExistence type="inferred from homology"/>
<evidence type="ECO:0000256" key="2">
    <source>
        <dbReference type="ARBA" id="ARBA00010269"/>
    </source>
</evidence>
<keyword evidence="5" id="KW-0677">Repeat</keyword>
<feature type="compositionally biased region" description="Basic and acidic residues" evidence="9">
    <location>
        <begin position="272"/>
        <end position="287"/>
    </location>
</feature>
<dbReference type="InterPro" id="IPR035979">
    <property type="entry name" value="RBD_domain_sf"/>
</dbReference>
<keyword evidence="4" id="KW-0507">mRNA processing</keyword>
<dbReference type="Proteomes" id="UP000694402">
    <property type="component" value="Unassembled WGS sequence"/>
</dbReference>
<keyword evidence="6" id="KW-0694">RNA-binding</keyword>
<sequence length="313" mass="35290">MPRCIGCLSHEHVSQRFFSGYGKLLEVDLKDGYDFNSYVQFDPIDTVYSIGKDGYSSRSRTGLDKYGPPARTEYRLIVKNLSSRCSWQDIKDFMRQAGEGTYADAHKQWTNEGVIEFQSRLDMTRALDKLYSTYINGRKICLVEDKPRRRRSSPGSCSKSGLTSPQKCRPSLNSCVFVLHRSLSCCDSCTRSDHKSCSRSVKKSHSKSQTRSNSRSSTRKSRSKSRSRSGTQVSQLLGEPQISLSHKQRLFQGCLSVRIPRVVLHQPTENGDGERSKSPFPQEDLHQSKSPAKHPASGSTSRSKSWSRSASRD</sequence>
<dbReference type="GO" id="GO:0008380">
    <property type="term" value="P:RNA splicing"/>
    <property type="evidence" value="ECO:0007669"/>
    <property type="project" value="UniProtKB-KW"/>
</dbReference>
<evidence type="ECO:0000259" key="10">
    <source>
        <dbReference type="SMART" id="SM00360"/>
    </source>
</evidence>
<feature type="region of interest" description="Disordered" evidence="9">
    <location>
        <begin position="146"/>
        <end position="168"/>
    </location>
</feature>
<dbReference type="InterPro" id="IPR050374">
    <property type="entry name" value="RRT5_SRSF_SR"/>
</dbReference>
<dbReference type="GO" id="GO:0006397">
    <property type="term" value="P:mRNA processing"/>
    <property type="evidence" value="ECO:0007669"/>
    <property type="project" value="UniProtKB-KW"/>
</dbReference>
<dbReference type="GO" id="GO:0005634">
    <property type="term" value="C:nucleus"/>
    <property type="evidence" value="ECO:0007669"/>
    <property type="project" value="UniProtKB-SubCell"/>
</dbReference>
<keyword evidence="7" id="KW-0508">mRNA splicing</keyword>
<protein>
    <recommendedName>
        <fullName evidence="10">RRM domain-containing protein</fullName>
    </recommendedName>
</protein>
<dbReference type="SUPFAM" id="SSF54928">
    <property type="entry name" value="RNA-binding domain, RBD"/>
    <property type="match status" value="1"/>
</dbReference>
<evidence type="ECO:0000256" key="5">
    <source>
        <dbReference type="ARBA" id="ARBA00022737"/>
    </source>
</evidence>
<evidence type="ECO:0000256" key="1">
    <source>
        <dbReference type="ARBA" id="ARBA00004123"/>
    </source>
</evidence>
<feature type="compositionally biased region" description="Low complexity" evidence="9">
    <location>
        <begin position="297"/>
        <end position="313"/>
    </location>
</feature>
<evidence type="ECO:0000256" key="8">
    <source>
        <dbReference type="ARBA" id="ARBA00023242"/>
    </source>
</evidence>
<accession>A0A8C8DEP9</accession>
<evidence type="ECO:0000256" key="3">
    <source>
        <dbReference type="ARBA" id="ARBA00022553"/>
    </source>
</evidence>
<evidence type="ECO:0000313" key="11">
    <source>
        <dbReference type="Ensembl" id="ENSOTSP00005023124.1"/>
    </source>
</evidence>
<dbReference type="InterPro" id="IPR012677">
    <property type="entry name" value="Nucleotide-bd_a/b_plait_sf"/>
</dbReference>
<dbReference type="GO" id="GO:0005737">
    <property type="term" value="C:cytoplasm"/>
    <property type="evidence" value="ECO:0007669"/>
    <property type="project" value="TreeGrafter"/>
</dbReference>
<dbReference type="InterPro" id="IPR000504">
    <property type="entry name" value="RRM_dom"/>
</dbReference>
<dbReference type="PANTHER" id="PTHR23003">
    <property type="entry name" value="RNA RECOGNITION MOTIF RRM DOMAIN CONTAINING PROTEIN"/>
    <property type="match status" value="1"/>
</dbReference>
<dbReference type="Ensembl" id="ENSOTST00005025023.2">
    <property type="protein sequence ID" value="ENSOTSP00005023124.1"/>
    <property type="gene ID" value="ENSOTSG00005010982.2"/>
</dbReference>
<reference evidence="11" key="2">
    <citation type="submission" date="2025-09" db="UniProtKB">
        <authorList>
            <consortium name="Ensembl"/>
        </authorList>
    </citation>
    <scope>IDENTIFICATION</scope>
</reference>
<comment type="similarity">
    <text evidence="2">Belongs to the splicing factor SR family.</text>
</comment>
<name>A0A8C8DEP9_ONCTS</name>
<dbReference type="GO" id="GO:0003729">
    <property type="term" value="F:mRNA binding"/>
    <property type="evidence" value="ECO:0007669"/>
    <property type="project" value="TreeGrafter"/>
</dbReference>
<keyword evidence="12" id="KW-1185">Reference proteome</keyword>
<keyword evidence="3" id="KW-0597">Phosphoprotein</keyword>
<organism evidence="11 12">
    <name type="scientific">Oncorhynchus tshawytscha</name>
    <name type="common">Chinook salmon</name>
    <name type="synonym">Salmo tshawytscha</name>
    <dbReference type="NCBI Taxonomy" id="74940"/>
    <lineage>
        <taxon>Eukaryota</taxon>
        <taxon>Metazoa</taxon>
        <taxon>Chordata</taxon>
        <taxon>Craniata</taxon>
        <taxon>Vertebrata</taxon>
        <taxon>Euteleostomi</taxon>
        <taxon>Actinopterygii</taxon>
        <taxon>Neopterygii</taxon>
        <taxon>Teleostei</taxon>
        <taxon>Protacanthopterygii</taxon>
        <taxon>Salmoniformes</taxon>
        <taxon>Salmonidae</taxon>
        <taxon>Salmoninae</taxon>
        <taxon>Oncorhynchus</taxon>
    </lineage>
</organism>
<feature type="compositionally biased region" description="Basic residues" evidence="9">
    <location>
        <begin position="217"/>
        <end position="227"/>
    </location>
</feature>
<evidence type="ECO:0000256" key="9">
    <source>
        <dbReference type="SAM" id="MobiDB-lite"/>
    </source>
</evidence>